<dbReference type="AlphaFoldDB" id="A0A833RIE1"/>
<sequence length="150" mass="17325">MEGYGIEVGHIVDLRHLAAEHLERPAIKQWGLKKLAYKIMWVQIQKPKMVILGNWGERVLSKKQIEYGTEVAHLVYLRHLAEEHMVRPEMSRWGLKNLAREVIGVQVDKPKSVTLSNWGKRVLSNKQIEYAAVDAFVSFEIGRMLYAGEF</sequence>
<dbReference type="InterPro" id="IPR036397">
    <property type="entry name" value="RNaseH_sf"/>
</dbReference>
<evidence type="ECO:0000256" key="1">
    <source>
        <dbReference type="ARBA" id="ARBA00022722"/>
    </source>
</evidence>
<dbReference type="EMBL" id="SWLB01000003">
    <property type="protein sequence ID" value="KAF3340072.1"/>
    <property type="molecule type" value="Genomic_DNA"/>
</dbReference>
<dbReference type="PANTHER" id="PTHR13620">
    <property type="entry name" value="3-5 EXONUCLEASE"/>
    <property type="match status" value="1"/>
</dbReference>
<protein>
    <submittedName>
        <fullName evidence="4">Werner syndrome ATP-dependent helicase</fullName>
    </submittedName>
</protein>
<gene>
    <name evidence="4" type="ORF">FCM35_KLT15843</name>
</gene>
<dbReference type="Proteomes" id="UP000623129">
    <property type="component" value="Unassembled WGS sequence"/>
</dbReference>
<keyword evidence="5" id="KW-1185">Reference proteome</keyword>
<keyword evidence="4" id="KW-0067">ATP-binding</keyword>
<dbReference type="InterPro" id="IPR012337">
    <property type="entry name" value="RNaseH-like_sf"/>
</dbReference>
<dbReference type="GO" id="GO:0003676">
    <property type="term" value="F:nucleic acid binding"/>
    <property type="evidence" value="ECO:0007669"/>
    <property type="project" value="InterPro"/>
</dbReference>
<reference evidence="4" key="1">
    <citation type="submission" date="2020-01" db="EMBL/GenBank/DDBJ databases">
        <title>Genome sequence of Kobresia littledalei, the first chromosome-level genome in the family Cyperaceae.</title>
        <authorList>
            <person name="Qu G."/>
        </authorList>
    </citation>
    <scope>NUCLEOTIDE SEQUENCE</scope>
    <source>
        <strain evidence="4">C.B.Clarke</strain>
        <tissue evidence="4">Leaf</tissue>
    </source>
</reference>
<evidence type="ECO:0000313" key="4">
    <source>
        <dbReference type="EMBL" id="KAF3340072.1"/>
    </source>
</evidence>
<dbReference type="OrthoDB" id="607706at2759"/>
<dbReference type="GO" id="GO:0004386">
    <property type="term" value="F:helicase activity"/>
    <property type="evidence" value="ECO:0007669"/>
    <property type="project" value="UniProtKB-KW"/>
</dbReference>
<evidence type="ECO:0000259" key="3">
    <source>
        <dbReference type="Pfam" id="PF01612"/>
    </source>
</evidence>
<keyword evidence="1" id="KW-0540">Nuclease</keyword>
<evidence type="ECO:0000256" key="2">
    <source>
        <dbReference type="ARBA" id="ARBA00022801"/>
    </source>
</evidence>
<dbReference type="Gene3D" id="3.30.420.10">
    <property type="entry name" value="Ribonuclease H-like superfamily/Ribonuclease H"/>
    <property type="match status" value="2"/>
</dbReference>
<keyword evidence="2" id="KW-0378">Hydrolase</keyword>
<keyword evidence="4" id="KW-0547">Nucleotide-binding</keyword>
<dbReference type="InterPro" id="IPR002562">
    <property type="entry name" value="3'-5'_exonuclease_dom"/>
</dbReference>
<dbReference type="GO" id="GO:0005737">
    <property type="term" value="C:cytoplasm"/>
    <property type="evidence" value="ECO:0007669"/>
    <property type="project" value="TreeGrafter"/>
</dbReference>
<dbReference type="PANTHER" id="PTHR13620:SF105">
    <property type="entry name" value="OS01G0737700 PROTEIN"/>
    <property type="match status" value="1"/>
</dbReference>
<feature type="domain" description="3'-5' exonuclease" evidence="3">
    <location>
        <begin position="85"/>
        <end position="141"/>
    </location>
</feature>
<accession>A0A833RIE1</accession>
<dbReference type="GO" id="GO:0005634">
    <property type="term" value="C:nucleus"/>
    <property type="evidence" value="ECO:0007669"/>
    <property type="project" value="TreeGrafter"/>
</dbReference>
<dbReference type="GO" id="GO:0006139">
    <property type="term" value="P:nucleobase-containing compound metabolic process"/>
    <property type="evidence" value="ECO:0007669"/>
    <property type="project" value="InterPro"/>
</dbReference>
<proteinExistence type="predicted"/>
<comment type="caution">
    <text evidence="4">The sequence shown here is derived from an EMBL/GenBank/DDBJ whole genome shotgun (WGS) entry which is preliminary data.</text>
</comment>
<dbReference type="Pfam" id="PF01612">
    <property type="entry name" value="DNA_pol_A_exo1"/>
    <property type="match status" value="1"/>
</dbReference>
<evidence type="ECO:0000313" key="5">
    <source>
        <dbReference type="Proteomes" id="UP000623129"/>
    </source>
</evidence>
<dbReference type="GO" id="GO:0008408">
    <property type="term" value="F:3'-5' exonuclease activity"/>
    <property type="evidence" value="ECO:0007669"/>
    <property type="project" value="InterPro"/>
</dbReference>
<dbReference type="SUPFAM" id="SSF53098">
    <property type="entry name" value="Ribonuclease H-like"/>
    <property type="match status" value="2"/>
</dbReference>
<name>A0A833RIE1_9POAL</name>
<dbReference type="InterPro" id="IPR051132">
    <property type="entry name" value="3-5_Exonuclease_domain"/>
</dbReference>
<keyword evidence="4" id="KW-0347">Helicase</keyword>
<organism evidence="4 5">
    <name type="scientific">Carex littledalei</name>
    <dbReference type="NCBI Taxonomy" id="544730"/>
    <lineage>
        <taxon>Eukaryota</taxon>
        <taxon>Viridiplantae</taxon>
        <taxon>Streptophyta</taxon>
        <taxon>Embryophyta</taxon>
        <taxon>Tracheophyta</taxon>
        <taxon>Spermatophyta</taxon>
        <taxon>Magnoliopsida</taxon>
        <taxon>Liliopsida</taxon>
        <taxon>Poales</taxon>
        <taxon>Cyperaceae</taxon>
        <taxon>Cyperoideae</taxon>
        <taxon>Cariceae</taxon>
        <taxon>Carex</taxon>
        <taxon>Carex subgen. Euthyceras</taxon>
    </lineage>
</organism>